<dbReference type="GO" id="GO:0003954">
    <property type="term" value="F:NADH dehydrogenase activity"/>
    <property type="evidence" value="ECO:0007669"/>
    <property type="project" value="TreeGrafter"/>
</dbReference>
<evidence type="ECO:0000313" key="8">
    <source>
        <dbReference type="Proteomes" id="UP000006176"/>
    </source>
</evidence>
<dbReference type="GO" id="GO:0016020">
    <property type="term" value="C:membrane"/>
    <property type="evidence" value="ECO:0007669"/>
    <property type="project" value="TreeGrafter"/>
</dbReference>
<accession>I3Y0F7</accession>
<feature type="domain" description="Arsenite oxidase subunit AioA/Iodate reductase subunit IdrA 3Fe-4S cluster" evidence="6">
    <location>
        <begin position="23"/>
        <end position="116"/>
    </location>
</feature>
<dbReference type="InterPro" id="IPR009010">
    <property type="entry name" value="Asp_de-COase-like_dom_sf"/>
</dbReference>
<organism evidence="7 8">
    <name type="scientific">Sulfurospirillum barnesii (strain ATCC 700032 / DSM 10660 / SES-3)</name>
    <dbReference type="NCBI Taxonomy" id="760154"/>
    <lineage>
        <taxon>Bacteria</taxon>
        <taxon>Pseudomonadati</taxon>
        <taxon>Campylobacterota</taxon>
        <taxon>Epsilonproteobacteria</taxon>
        <taxon>Campylobacterales</taxon>
        <taxon>Sulfurospirillaceae</taxon>
        <taxon>Sulfurospirillum</taxon>
    </lineage>
</organism>
<dbReference type="PANTHER" id="PTHR43105">
    <property type="entry name" value="RESPIRATORY NITRATE REDUCTASE"/>
    <property type="match status" value="1"/>
</dbReference>
<dbReference type="PATRIC" id="fig|760154.4.peg.2411"/>
<proteinExistence type="predicted"/>
<dbReference type="Proteomes" id="UP000006176">
    <property type="component" value="Chromosome"/>
</dbReference>
<feature type="domain" description="Molybdopterin oxidoreductase" evidence="4">
    <location>
        <begin position="119"/>
        <end position="576"/>
    </location>
</feature>
<evidence type="ECO:0000256" key="1">
    <source>
        <dbReference type="ARBA" id="ARBA00022723"/>
    </source>
</evidence>
<keyword evidence="1" id="KW-0479">Metal-binding</keyword>
<dbReference type="AlphaFoldDB" id="I3Y0F7"/>
<dbReference type="InterPro" id="IPR006657">
    <property type="entry name" value="MoPterin_dinucl-bd_dom"/>
</dbReference>
<evidence type="ECO:0000259" key="4">
    <source>
        <dbReference type="Pfam" id="PF00384"/>
    </source>
</evidence>
<protein>
    <submittedName>
        <fullName evidence="7">Arsenite oxidase, large subunit</fullName>
    </submittedName>
</protein>
<evidence type="ECO:0000256" key="3">
    <source>
        <dbReference type="ARBA" id="ARBA00023014"/>
    </source>
</evidence>
<dbReference type="GO" id="GO:0043546">
    <property type="term" value="F:molybdopterin cofactor binding"/>
    <property type="evidence" value="ECO:0007669"/>
    <property type="project" value="InterPro"/>
</dbReference>
<keyword evidence="3" id="KW-0411">Iron-sulfur</keyword>
<dbReference type="InterPro" id="IPR041632">
    <property type="entry name" value="AioA/IdrA_3Fe-4S"/>
</dbReference>
<feature type="domain" description="Molybdopterin dinucleotide-binding" evidence="5">
    <location>
        <begin position="695"/>
        <end position="800"/>
    </location>
</feature>
<dbReference type="Pfam" id="PF18465">
    <property type="entry name" value="Rieske_3"/>
    <property type="match status" value="1"/>
</dbReference>
<dbReference type="GO" id="GO:0022904">
    <property type="term" value="P:respiratory electron transport chain"/>
    <property type="evidence" value="ECO:0007669"/>
    <property type="project" value="TreeGrafter"/>
</dbReference>
<dbReference type="InterPro" id="IPR050123">
    <property type="entry name" value="Prok_molybdopt-oxidoreductase"/>
</dbReference>
<evidence type="ECO:0000313" key="7">
    <source>
        <dbReference type="EMBL" id="AFL69681.1"/>
    </source>
</evidence>
<evidence type="ECO:0000256" key="2">
    <source>
        <dbReference type="ARBA" id="ARBA00023004"/>
    </source>
</evidence>
<keyword evidence="8" id="KW-1185">Reference proteome</keyword>
<dbReference type="NCBIfam" id="TIGR02693">
    <property type="entry name" value="arsenite_ox_L"/>
    <property type="match status" value="1"/>
</dbReference>
<evidence type="ECO:0000259" key="5">
    <source>
        <dbReference type="Pfam" id="PF01568"/>
    </source>
</evidence>
<dbReference type="OrthoDB" id="9810782at2"/>
<dbReference type="KEGG" id="sba:Sulba_2414"/>
<sequence length="823" mass="90658">MALTLNDRLPIPHKNAEVKNVTCEFCIVGCGYKSYKWPLGTEGTYKDNALGIDLSQQQPTYGEWCSERMYNTITDRDGKKYNLMVIPDTQCVVNVGQNSVRGGMMGVSTFNAASPTKDRLKEPQIFRGGMLMETSWEEAISVIAKVYKKIIDNDGADEISHKTFDHGGGGGGFENTWGTGKLFHTAIGTASASIHNRPAYNSEVHSSREMGVGELNSSYYDTSLSDTMVVIGCNPYECQTNLFNIHMQANLDGSTLEAKKKEFDKGESVSNGKIIFIDPRRTASITNAIAIAGKENVLHLQIKPAQDITLMNALVSYIIEQGWEAKEFIKNHTENFDAMYKVNKVSLEYASALTNISVSDIKKAAEWIAKPKPSGHRPRNAIYYEKGIIWGIKNYENVASIVNLALLTHSVGRVGTGVCRAGGHQEGYTRPEYHGPSRQNLAVIDTDIIEGKYLVYSIWGTNPFGQSIATQRLRNAVSKRSQIVKDAINGYHGNNLDELCDIIYNACKSGGLFVVDVDIYPTQSSERAHIVLPAATTMEMNLTSMSGERRMRLSEKVMDAPGTAKPDCLIAADIANALKAEYLKSGNKTMAKRFEGFEWKSEEDAFMDGFAGQGAKMASQGGATGTLATYKLLREAGNNGVQLPIVKVENGKLLGTRLNYTDGKFGTKSGRATFLPTPQPAMPKQVAKQVKRYKYWVNTGRINEVWQSNYHTGRLEFTAKRWPMAPLEIHPSDAKELGVMSGDIVQLNNDYGATRAIAIVTDAVRKGEVFGAFGFQNSIINDLCTDYVDPDTKIPFYKGTAANIVKVGRSEGLIKDMTFLERA</sequence>
<dbReference type="HOGENOM" id="CLU_328691_0_0_7"/>
<dbReference type="InterPro" id="IPR006656">
    <property type="entry name" value="Mopterin_OxRdtase"/>
</dbReference>
<dbReference type="Gene3D" id="3.30.200.200">
    <property type="match status" value="1"/>
</dbReference>
<reference evidence="7 8" key="1">
    <citation type="submission" date="2012-06" db="EMBL/GenBank/DDBJ databases">
        <title>Complete sequence of Sulfurospirillum barnesii SES-3.</title>
        <authorList>
            <consortium name="US DOE Joint Genome Institute"/>
            <person name="Lucas S."/>
            <person name="Han J."/>
            <person name="Lapidus A."/>
            <person name="Cheng J.-F."/>
            <person name="Goodwin L."/>
            <person name="Pitluck S."/>
            <person name="Peters L."/>
            <person name="Ovchinnikova G."/>
            <person name="Lu M."/>
            <person name="Detter J.C."/>
            <person name="Han C."/>
            <person name="Tapia R."/>
            <person name="Land M."/>
            <person name="Hauser L."/>
            <person name="Kyrpides N."/>
            <person name="Ivanova N."/>
            <person name="Pagani I."/>
            <person name="Stolz J."/>
            <person name="Arkin A."/>
            <person name="Dehal P."/>
            <person name="Oremland R."/>
            <person name="Saltikov C."/>
            <person name="Basu P."/>
            <person name="Hollibaugh J."/>
            <person name="Newman D."/>
            <person name="Stolyar S."/>
            <person name="Hazen T."/>
            <person name="Woyke T."/>
        </authorList>
    </citation>
    <scope>NUCLEOTIDE SEQUENCE [LARGE SCALE GENOMIC DNA]</scope>
    <source>
        <strain evidence="8">ATCC 700032 / DSM 10660 / SES-3</strain>
    </source>
</reference>
<dbReference type="eggNOG" id="COG0243">
    <property type="taxonomic scope" value="Bacteria"/>
</dbReference>
<dbReference type="PANTHER" id="PTHR43105:SF10">
    <property type="entry name" value="NADH-QUINONE OXIDOREDUCTASE SUBUNIT G"/>
    <property type="match status" value="1"/>
</dbReference>
<dbReference type="RefSeq" id="WP_014770544.1">
    <property type="nucleotide sequence ID" value="NC_018002.1"/>
</dbReference>
<keyword evidence="2" id="KW-0408">Iron</keyword>
<dbReference type="Pfam" id="PF00384">
    <property type="entry name" value="Molybdopterin"/>
    <property type="match status" value="1"/>
</dbReference>
<dbReference type="STRING" id="760154.Sulba_2414"/>
<dbReference type="EMBL" id="CP003333">
    <property type="protein sequence ID" value="AFL69681.1"/>
    <property type="molecule type" value="Genomic_DNA"/>
</dbReference>
<dbReference type="Gene3D" id="3.40.228.10">
    <property type="entry name" value="Dimethylsulfoxide Reductase, domain 2"/>
    <property type="match status" value="1"/>
</dbReference>
<dbReference type="InterPro" id="IPR014066">
    <property type="entry name" value="AioA/IdrA_lsu"/>
</dbReference>
<name>I3Y0F7_SULBS</name>
<dbReference type="Pfam" id="PF01568">
    <property type="entry name" value="Molydop_binding"/>
    <property type="match status" value="1"/>
</dbReference>
<gene>
    <name evidence="7" type="ordered locus">Sulba_2414</name>
</gene>
<dbReference type="GO" id="GO:0051536">
    <property type="term" value="F:iron-sulfur cluster binding"/>
    <property type="evidence" value="ECO:0007669"/>
    <property type="project" value="UniProtKB-KW"/>
</dbReference>
<dbReference type="SUPFAM" id="SSF53706">
    <property type="entry name" value="Formate dehydrogenase/DMSO reductase, domains 1-3"/>
    <property type="match status" value="1"/>
</dbReference>
<dbReference type="Gene3D" id="3.40.50.740">
    <property type="match status" value="1"/>
</dbReference>
<dbReference type="Gene3D" id="2.40.40.20">
    <property type="match status" value="1"/>
</dbReference>
<dbReference type="GO" id="GO:0046872">
    <property type="term" value="F:metal ion binding"/>
    <property type="evidence" value="ECO:0007669"/>
    <property type="project" value="UniProtKB-KW"/>
</dbReference>
<dbReference type="SUPFAM" id="SSF50692">
    <property type="entry name" value="ADC-like"/>
    <property type="match status" value="1"/>
</dbReference>
<evidence type="ECO:0000259" key="6">
    <source>
        <dbReference type="Pfam" id="PF18465"/>
    </source>
</evidence>